<dbReference type="InterPro" id="IPR007248">
    <property type="entry name" value="Mpv17_PMP22"/>
</dbReference>
<evidence type="ECO:0000256" key="7">
    <source>
        <dbReference type="RuleBase" id="RU363053"/>
    </source>
</evidence>
<comment type="caution">
    <text evidence="7">Lacks conserved residue(s) required for the propagation of feature annotation.</text>
</comment>
<keyword evidence="5 7" id="KW-0472">Membrane</keyword>
<reference evidence="8 9" key="1">
    <citation type="journal article" date="2011" name="Proc. Natl. Acad. Sci. U.S.A.">
        <title>Comparative genomics of xylose-fermenting fungi for enhanced biofuel production.</title>
        <authorList>
            <person name="Wohlbach D.J."/>
            <person name="Kuo A."/>
            <person name="Sato T.K."/>
            <person name="Potts K.M."/>
            <person name="Salamov A.A."/>
            <person name="LaButti K.M."/>
            <person name="Sun H."/>
            <person name="Clum A."/>
            <person name="Pangilinan J.L."/>
            <person name="Lindquist E.A."/>
            <person name="Lucas S."/>
            <person name="Lapidus A."/>
            <person name="Jin M."/>
            <person name="Gunawan C."/>
            <person name="Balan V."/>
            <person name="Dale B.E."/>
            <person name="Jeffries T.W."/>
            <person name="Zinkel R."/>
            <person name="Barry K.W."/>
            <person name="Grigoriev I.V."/>
            <person name="Gasch A.P."/>
        </authorList>
    </citation>
    <scope>NUCLEOTIDE SEQUENCE [LARGE SCALE GENOMIC DNA]</scope>
    <source>
        <strain evidence="9">ATCC 10573 / BCRC 21748 / CBS 615 / JCM 9827 / NBRC 10315 / NRRL Y-1498 / VKM Y-70</strain>
    </source>
</reference>
<dbReference type="GO" id="GO:0016020">
    <property type="term" value="C:membrane"/>
    <property type="evidence" value="ECO:0007669"/>
    <property type="project" value="UniProtKB-SubCell"/>
</dbReference>
<dbReference type="GeneID" id="18246954"/>
<evidence type="ECO:0000313" key="9">
    <source>
        <dbReference type="Proteomes" id="UP000000707"/>
    </source>
</evidence>
<name>G3B2D0_CANTC</name>
<dbReference type="GO" id="GO:0005739">
    <property type="term" value="C:mitochondrion"/>
    <property type="evidence" value="ECO:0007669"/>
    <property type="project" value="TreeGrafter"/>
</dbReference>
<dbReference type="OrthoDB" id="430207at2759"/>
<evidence type="ECO:0000256" key="4">
    <source>
        <dbReference type="ARBA" id="ARBA00022989"/>
    </source>
</evidence>
<dbReference type="PANTHER" id="PTHR11266:SF17">
    <property type="entry name" value="PROTEIN MPV17"/>
    <property type="match status" value="1"/>
</dbReference>
<evidence type="ECO:0000256" key="2">
    <source>
        <dbReference type="ARBA" id="ARBA00006824"/>
    </source>
</evidence>
<keyword evidence="3 7" id="KW-0812">Transmembrane</keyword>
<comment type="subcellular location">
    <subcellularLocation>
        <location evidence="1">Membrane</location>
        <topology evidence="1">Multi-pass membrane protein</topology>
    </subcellularLocation>
</comment>
<evidence type="ECO:0000313" key="8">
    <source>
        <dbReference type="EMBL" id="EGV65080.1"/>
    </source>
</evidence>
<dbReference type="AlphaFoldDB" id="G3B2D0"/>
<feature type="transmembrane region" description="Helical" evidence="7">
    <location>
        <begin position="56"/>
        <end position="73"/>
    </location>
</feature>
<evidence type="ECO:0000256" key="5">
    <source>
        <dbReference type="ARBA" id="ARBA00023136"/>
    </source>
</evidence>
<accession>G3B2D0</accession>
<dbReference type="EMBL" id="GL996515">
    <property type="protein sequence ID" value="EGV65080.1"/>
    <property type="molecule type" value="Genomic_DNA"/>
</dbReference>
<dbReference type="KEGG" id="cten:18246954"/>
<protein>
    <recommendedName>
        <fullName evidence="6">Protein SYM1</fullName>
    </recommendedName>
</protein>
<gene>
    <name evidence="8" type="ORF">CANTEDRAFT_113430</name>
</gene>
<dbReference type="HOGENOM" id="CLU_049109_8_1_1"/>
<proteinExistence type="inferred from homology"/>
<dbReference type="PANTHER" id="PTHR11266">
    <property type="entry name" value="PEROXISOMAL MEMBRANE PROTEIN 2, PXMP2 MPV17"/>
    <property type="match status" value="1"/>
</dbReference>
<dbReference type="Proteomes" id="UP000000707">
    <property type="component" value="Unassembled WGS sequence"/>
</dbReference>
<dbReference type="eggNOG" id="KOG1944">
    <property type="taxonomic scope" value="Eukaryota"/>
</dbReference>
<keyword evidence="4 7" id="KW-1133">Transmembrane helix</keyword>
<keyword evidence="9" id="KW-1185">Reference proteome</keyword>
<evidence type="ECO:0000256" key="1">
    <source>
        <dbReference type="ARBA" id="ARBA00004141"/>
    </source>
</evidence>
<organism evidence="9">
    <name type="scientific">Candida tenuis (strain ATCC 10573 / BCRC 21748 / CBS 615 / JCM 9827 / NBRC 10315 / NRRL Y-1498 / VKM Y-70)</name>
    <name type="common">Yeast</name>
    <name type="synonym">Yamadazyma tenuis</name>
    <dbReference type="NCBI Taxonomy" id="590646"/>
    <lineage>
        <taxon>Eukaryota</taxon>
        <taxon>Fungi</taxon>
        <taxon>Dikarya</taxon>
        <taxon>Ascomycota</taxon>
        <taxon>Saccharomycotina</taxon>
        <taxon>Pichiomycetes</taxon>
        <taxon>Debaryomycetaceae</taxon>
        <taxon>Yamadazyma</taxon>
    </lineage>
</organism>
<dbReference type="Pfam" id="PF04117">
    <property type="entry name" value="Mpv17_PMP22"/>
    <property type="match status" value="1"/>
</dbReference>
<evidence type="ECO:0000256" key="6">
    <source>
        <dbReference type="ARBA" id="ARBA00039302"/>
    </source>
</evidence>
<evidence type="ECO:0000256" key="3">
    <source>
        <dbReference type="ARBA" id="ARBA00022692"/>
    </source>
</evidence>
<dbReference type="STRING" id="590646.G3B2D0"/>
<comment type="similarity">
    <text evidence="2 7">Belongs to the peroxisomal membrane protein PXMP2/4 family.</text>
</comment>
<sequence length="218" mass="25513">MFHKYNNLLKRYPYRTNMATTGILFGFGDGLAQHFFPHQNEDGTVPAYDYHRTLRCWCYGTFFFGPASVFWYIKTLPRMVNPFVPAASRSTWSSRKINFFDISYRLVVDQLFVPGLVWIPMYNVVLTVLTLQEHPLEVAYEKLQRNWWNVLTTCWTVWPAFQVVNLTFVPVHLRTVAANFCSIGWNCFLSSVHNSKTHFKSKILEEIQELDDSATNFS</sequence>